<keyword evidence="2" id="KW-1185">Reference proteome</keyword>
<reference evidence="1" key="1">
    <citation type="journal article" date="2024" name="Int. J. Syst. Evol. Microbiol.">
        <title>Brooklawnia propionicigenes sp. nov., a facultatively anaerobic, propionate-producing bacterium isolated from a methanogenic reactor treating waste from cattle farms.</title>
        <authorList>
            <person name="Akita Y."/>
            <person name="Ueki A."/>
            <person name="Tonouchi A."/>
            <person name="Sugawara Y."/>
            <person name="Honma S."/>
            <person name="Kaku N."/>
            <person name="Ueki K."/>
        </authorList>
    </citation>
    <scope>NUCLEOTIDE SEQUENCE</scope>
    <source>
        <strain evidence="1">SH051</strain>
    </source>
</reference>
<sequence>MAKRRSKHTRAPRPLRLDTFNTSASKADGLWVTRQIRAENATKTYSCPECGNPIPPGTPHIVAWPHTPPIGSTSGVDYRRHFHSYCWERRR</sequence>
<dbReference type="Proteomes" id="UP001431656">
    <property type="component" value="Chromosome"/>
</dbReference>
<evidence type="ECO:0000313" key="2">
    <source>
        <dbReference type="Proteomes" id="UP001431656"/>
    </source>
</evidence>
<protein>
    <recommendedName>
        <fullName evidence="3">ATP/GTP-binding protein</fullName>
    </recommendedName>
</protein>
<name>A0AAN0KHM0_9ACTN</name>
<proteinExistence type="predicted"/>
<dbReference type="AlphaFoldDB" id="A0AAN0KHM0"/>
<gene>
    <name evidence="1" type="ORF">brsh051_27990</name>
</gene>
<accession>A0AAN0KHM0</accession>
<dbReference type="RefSeq" id="WP_286266091.1">
    <property type="nucleotide sequence ID" value="NZ_AP028056.1"/>
</dbReference>
<evidence type="ECO:0000313" key="1">
    <source>
        <dbReference type="EMBL" id="BEH03518.1"/>
    </source>
</evidence>
<evidence type="ECO:0008006" key="3">
    <source>
        <dbReference type="Google" id="ProtNLM"/>
    </source>
</evidence>
<organism evidence="1 2">
    <name type="scientific">Brooklawnia propionicigenes</name>
    <dbReference type="NCBI Taxonomy" id="3041175"/>
    <lineage>
        <taxon>Bacteria</taxon>
        <taxon>Bacillati</taxon>
        <taxon>Actinomycetota</taxon>
        <taxon>Actinomycetes</taxon>
        <taxon>Propionibacteriales</taxon>
        <taxon>Propionibacteriaceae</taxon>
        <taxon>Brooklawnia</taxon>
    </lineage>
</organism>
<dbReference type="KEGG" id="broo:brsh051_27990"/>
<dbReference type="EMBL" id="AP028056">
    <property type="protein sequence ID" value="BEH03518.1"/>
    <property type="molecule type" value="Genomic_DNA"/>
</dbReference>